<dbReference type="PROSITE" id="PS50004">
    <property type="entry name" value="C2"/>
    <property type="match status" value="1"/>
</dbReference>
<dbReference type="EMBL" id="CAUJNA010000007">
    <property type="protein sequence ID" value="CAJ1370307.1"/>
    <property type="molecule type" value="Genomic_DNA"/>
</dbReference>
<dbReference type="InterPro" id="IPR000008">
    <property type="entry name" value="C2_dom"/>
</dbReference>
<reference evidence="11" key="1">
    <citation type="submission" date="2023-08" db="EMBL/GenBank/DDBJ databases">
        <authorList>
            <person name="Chen Y."/>
            <person name="Shah S."/>
            <person name="Dougan E. K."/>
            <person name="Thang M."/>
            <person name="Chan C."/>
        </authorList>
    </citation>
    <scope>NUCLEOTIDE SEQUENCE</scope>
</reference>
<evidence type="ECO:0000256" key="1">
    <source>
        <dbReference type="ARBA" id="ARBA00004141"/>
    </source>
</evidence>
<feature type="transmembrane region" description="Helical" evidence="9">
    <location>
        <begin position="472"/>
        <end position="496"/>
    </location>
</feature>
<dbReference type="InterPro" id="IPR002293">
    <property type="entry name" value="AA/rel_permease1"/>
</dbReference>
<feature type="transmembrane region" description="Helical" evidence="9">
    <location>
        <begin position="370"/>
        <end position="389"/>
    </location>
</feature>
<feature type="domain" description="C2" evidence="10">
    <location>
        <begin position="839"/>
        <end position="958"/>
    </location>
</feature>
<evidence type="ECO:0000256" key="8">
    <source>
        <dbReference type="SAM" id="MobiDB-lite"/>
    </source>
</evidence>
<dbReference type="GO" id="GO:0008270">
    <property type="term" value="F:zinc ion binding"/>
    <property type="evidence" value="ECO:0007669"/>
    <property type="project" value="UniProtKB-KW"/>
</dbReference>
<evidence type="ECO:0000313" key="12">
    <source>
        <dbReference type="Proteomes" id="UP001178507"/>
    </source>
</evidence>
<proteinExistence type="predicted"/>
<feature type="region of interest" description="Disordered" evidence="8">
    <location>
        <begin position="115"/>
        <end position="143"/>
    </location>
</feature>
<evidence type="ECO:0000256" key="7">
    <source>
        <dbReference type="ARBA" id="ARBA00023136"/>
    </source>
</evidence>
<keyword evidence="6 9" id="KW-1133">Transmembrane helix</keyword>
<dbReference type="InterPro" id="IPR029485">
    <property type="entry name" value="CAT_C"/>
</dbReference>
<feature type="transmembrane region" description="Helical" evidence="9">
    <location>
        <begin position="246"/>
        <end position="263"/>
    </location>
</feature>
<evidence type="ECO:0000313" key="11">
    <source>
        <dbReference type="EMBL" id="CAJ1370307.1"/>
    </source>
</evidence>
<keyword evidence="4" id="KW-0863">Zinc-finger</keyword>
<keyword evidence="2 9" id="KW-0812">Transmembrane</keyword>
<protein>
    <recommendedName>
        <fullName evidence="10">C2 domain-containing protein</fullName>
    </recommendedName>
</protein>
<keyword evidence="7 9" id="KW-0472">Membrane</keyword>
<keyword evidence="5" id="KW-0862">Zinc</keyword>
<dbReference type="PANTHER" id="PTHR43243:SF45">
    <property type="entry name" value="CATIONIC AMINO ACID TRANSPORTER 9, CHLOROPLASTIC"/>
    <property type="match status" value="1"/>
</dbReference>
<feature type="transmembrane region" description="Helical" evidence="9">
    <location>
        <begin position="396"/>
        <end position="418"/>
    </location>
</feature>
<dbReference type="Pfam" id="PF13906">
    <property type="entry name" value="AA_permease_C"/>
    <property type="match status" value="1"/>
</dbReference>
<comment type="subcellular location">
    <subcellularLocation>
        <location evidence="1">Membrane</location>
        <topology evidence="1">Multi-pass membrane protein</topology>
    </subcellularLocation>
</comment>
<feature type="transmembrane region" description="Helical" evidence="9">
    <location>
        <begin position="305"/>
        <end position="327"/>
    </location>
</feature>
<dbReference type="GO" id="GO:0015171">
    <property type="term" value="F:amino acid transmembrane transporter activity"/>
    <property type="evidence" value="ECO:0007669"/>
    <property type="project" value="TreeGrafter"/>
</dbReference>
<feature type="transmembrane region" description="Helical" evidence="9">
    <location>
        <begin position="269"/>
        <end position="293"/>
    </location>
</feature>
<evidence type="ECO:0000256" key="4">
    <source>
        <dbReference type="ARBA" id="ARBA00022771"/>
    </source>
</evidence>
<dbReference type="InterPro" id="IPR000433">
    <property type="entry name" value="Znf_ZZ"/>
</dbReference>
<feature type="region of interest" description="Disordered" evidence="8">
    <location>
        <begin position="156"/>
        <end position="177"/>
    </location>
</feature>
<dbReference type="SUPFAM" id="SSF49562">
    <property type="entry name" value="C2 domain (Calcium/lipid-binding domain, CaLB)"/>
    <property type="match status" value="1"/>
</dbReference>
<feature type="transmembrane region" description="Helical" evidence="9">
    <location>
        <begin position="559"/>
        <end position="578"/>
    </location>
</feature>
<evidence type="ECO:0000259" key="10">
    <source>
        <dbReference type="PROSITE" id="PS50004"/>
    </source>
</evidence>
<feature type="transmembrane region" description="Helical" evidence="9">
    <location>
        <begin position="689"/>
        <end position="713"/>
    </location>
</feature>
<feature type="compositionally biased region" description="Acidic residues" evidence="8">
    <location>
        <begin position="125"/>
        <end position="135"/>
    </location>
</feature>
<dbReference type="InterPro" id="IPR035892">
    <property type="entry name" value="C2_domain_sf"/>
</dbReference>
<dbReference type="PANTHER" id="PTHR43243">
    <property type="entry name" value="INNER MEMBRANE TRANSPORTER YGJI-RELATED"/>
    <property type="match status" value="1"/>
</dbReference>
<gene>
    <name evidence="11" type="ORF">EVOR1521_LOCUS900</name>
</gene>
<dbReference type="SMART" id="SM00239">
    <property type="entry name" value="C2"/>
    <property type="match status" value="1"/>
</dbReference>
<dbReference type="CDD" id="cd00030">
    <property type="entry name" value="C2"/>
    <property type="match status" value="1"/>
</dbReference>
<evidence type="ECO:0000256" key="5">
    <source>
        <dbReference type="ARBA" id="ARBA00022833"/>
    </source>
</evidence>
<keyword evidence="3" id="KW-0479">Metal-binding</keyword>
<dbReference type="Proteomes" id="UP001178507">
    <property type="component" value="Unassembled WGS sequence"/>
</dbReference>
<dbReference type="Pfam" id="PF13520">
    <property type="entry name" value="AA_permease_2"/>
    <property type="match status" value="1"/>
</dbReference>
<dbReference type="Pfam" id="PF00569">
    <property type="entry name" value="ZZ"/>
    <property type="match status" value="1"/>
</dbReference>
<comment type="caution">
    <text evidence="11">The sequence shown here is derived from an EMBL/GenBank/DDBJ whole genome shotgun (WGS) entry which is preliminary data.</text>
</comment>
<dbReference type="Gene3D" id="2.60.40.150">
    <property type="entry name" value="C2 domain"/>
    <property type="match status" value="1"/>
</dbReference>
<feature type="transmembrane region" description="Helical" evidence="9">
    <location>
        <begin position="584"/>
        <end position="605"/>
    </location>
</feature>
<evidence type="ECO:0000256" key="2">
    <source>
        <dbReference type="ARBA" id="ARBA00022692"/>
    </source>
</evidence>
<feature type="transmembrane region" description="Helical" evidence="9">
    <location>
        <begin position="617"/>
        <end position="649"/>
    </location>
</feature>
<sequence length="1096" mass="118145">MAPSVSVQLEESVRALAAAKDRVADEGPEAFEAFRKAVTQASRGREAPPAKLLGPLECKEEVINFLVALHASKKMYRRQIVAVMSVLMHERPWLETLLQIEGLKERLPEDLRTIVEDELKNPPEVEAEEPEEPEEPEARLRDESPSAWMRLAGGSSAGQAPLFTAGEPGRDAAGRFRRPARSMTWEVSMQASLSLLRAMSTPLLDDGMVYRTSSWKEKLVDEMIKVRDLPEPEDGELERRLNATELTLLGIGACIGAGVFVLTGAEARIAGPSVAVSFLLAGISSIFNGLCFAELATRLPVSGSAYLYVYCMFGELPALMLVVNQLVDYHIGAATLARSLVAYVAEAMSQVGFPFHECISGCQPFESMPWVDLSLGAPLVLAFVAMVVSRGAETNAVVTSFVTLVKIAVVIVVILVGYQRMQVQYLQPFFPYGVSATIQSAATLSYAFIGYDVIANAAEECQDPARDLPRAMIYALMTCAVLYVCVCLVLCGMQTFATIDTSAPVSTSFQLQGMEWVVSIVDVGSFAGMLTGLLAGVYGQSRIYFAMSRDGLAPAMLQGASTCAWWCGLVAALLAAFFDVKSLAAFLNIGVLLSYAMTAASVLLINTCCKTRERPMMFLAACLSGVLSMGGLTGMLGGAGLLALFVFAYCTCNYKCGPPSTFKCPGTPIIPLIALCANVYLMCHLKSLAWIRLLVVSLLVFMVHSSAVCLGVLDPKKDRRLERSVQQLAVARAGLQRLGFSAVDTDGAIDAFAVLNRAVLWIIQSPEKEDDEVLARMDDKEKVLEFLADFHDRKPKHRSRVTALCVRLMEFDSWREALDSASPSISATLHAMTGLAAAPPASVAVNVETAAELAASRGCVGAIYIRVIRGKGLASGNANPFVRVAVGSKVQRTESCEDEVSPCWDAAPFVFEVPKEDAEVTLDVISGDITGDRHVGSAKFLLSDVQAAAAPRMVSTPLSGGGGLEYEVLFRPALAKAESAGYNDKRGTGSVLAGLTAAVWDMDAAEVQDASSWIVSGAGKASSRVPSQRGLICPAGHAIDKRKEGMSWRQSFIHGDTKLCDVCRREIARAETRWRCFHHCDFNVCQGCYEAKKDAT</sequence>
<name>A0AA36MK80_9DINO</name>
<dbReference type="AlphaFoldDB" id="A0AA36MK80"/>
<dbReference type="Pfam" id="PF00168">
    <property type="entry name" value="C2"/>
    <property type="match status" value="1"/>
</dbReference>
<keyword evidence="12" id="KW-1185">Reference proteome</keyword>
<feature type="transmembrane region" description="Helical" evidence="9">
    <location>
        <begin position="516"/>
        <end position="538"/>
    </location>
</feature>
<feature type="transmembrane region" description="Helical" evidence="9">
    <location>
        <begin position="430"/>
        <end position="451"/>
    </location>
</feature>
<dbReference type="Gene3D" id="1.20.1740.10">
    <property type="entry name" value="Amino acid/polyamine transporter I"/>
    <property type="match status" value="1"/>
</dbReference>
<evidence type="ECO:0000256" key="6">
    <source>
        <dbReference type="ARBA" id="ARBA00022989"/>
    </source>
</evidence>
<evidence type="ECO:0000256" key="9">
    <source>
        <dbReference type="SAM" id="Phobius"/>
    </source>
</evidence>
<evidence type="ECO:0000256" key="3">
    <source>
        <dbReference type="ARBA" id="ARBA00022723"/>
    </source>
</evidence>
<organism evidence="11 12">
    <name type="scientific">Effrenium voratum</name>
    <dbReference type="NCBI Taxonomy" id="2562239"/>
    <lineage>
        <taxon>Eukaryota</taxon>
        <taxon>Sar</taxon>
        <taxon>Alveolata</taxon>
        <taxon>Dinophyceae</taxon>
        <taxon>Suessiales</taxon>
        <taxon>Symbiodiniaceae</taxon>
        <taxon>Effrenium</taxon>
    </lineage>
</organism>
<accession>A0AA36MK80</accession>
<dbReference type="GO" id="GO:0016020">
    <property type="term" value="C:membrane"/>
    <property type="evidence" value="ECO:0007669"/>
    <property type="project" value="UniProtKB-SubCell"/>
</dbReference>